<reference evidence="5" key="1">
    <citation type="submission" date="2009-08" db="EMBL/GenBank/DDBJ databases">
        <authorList>
            <consortium name="US DOE Joint Genome Institute"/>
            <person name="Lucas S."/>
            <person name="Copeland A."/>
            <person name="Lapidus A."/>
            <person name="Glavina del Rio T."/>
            <person name="Dalin E."/>
            <person name="Tice H."/>
            <person name="Bruce D."/>
            <person name="Barry K."/>
            <person name="Pitluck S."/>
            <person name="Lowry S."/>
            <person name="Larimer F."/>
            <person name="Land M."/>
            <person name="Hauser L."/>
            <person name="Kyrpides N."/>
            <person name="Ivanova N."/>
            <person name="McMahon K.D."/>
            <person name="Hugenholtz P."/>
        </authorList>
    </citation>
    <scope>NUCLEOTIDE SEQUENCE</scope>
    <source>
        <strain evidence="5">UW-1</strain>
    </source>
</reference>
<dbReference type="Pfam" id="PF09699">
    <property type="entry name" value="Paired_CXXCH_1"/>
    <property type="match status" value="1"/>
</dbReference>
<dbReference type="SUPFAM" id="SSF48695">
    <property type="entry name" value="Multiheme cytochromes"/>
    <property type="match status" value="1"/>
</dbReference>
<evidence type="ECO:0000259" key="4">
    <source>
        <dbReference type="Pfam" id="PF13435"/>
    </source>
</evidence>
<dbReference type="EMBL" id="CP001715">
    <property type="protein sequence ID" value="ACV34611.1"/>
    <property type="molecule type" value="Genomic_DNA"/>
</dbReference>
<feature type="domain" description="Cytochrome c-552/4" evidence="4">
    <location>
        <begin position="22"/>
        <end position="48"/>
    </location>
</feature>
<dbReference type="PROSITE" id="PS50293">
    <property type="entry name" value="TPR_REGION"/>
    <property type="match status" value="1"/>
</dbReference>
<dbReference type="OrthoDB" id="9814800at2"/>
<dbReference type="STRING" id="522306.CAP2UW1_1285"/>
<dbReference type="HOGENOM" id="CLU_013154_0_0_4"/>
<dbReference type="InterPro" id="IPR010177">
    <property type="entry name" value="Paired_CXXCH_1"/>
</dbReference>
<dbReference type="AlphaFoldDB" id="C7RS98"/>
<proteinExistence type="predicted"/>
<feature type="domain" description="Cytochrome c-552/4" evidence="4">
    <location>
        <begin position="157"/>
        <end position="195"/>
    </location>
</feature>
<dbReference type="InterPro" id="IPR051829">
    <property type="entry name" value="Multiheme_Cytochr_ET"/>
</dbReference>
<sequence>MPVAAAEAAPAGTPATYVGAETCKTCHAPEFKAWSGSHHQLAMQEANAASVLGDFANVKFRQHGVESTFFKRGDKFMVRTDGPDGELADYEIAYTFGLYPLQQYLIPFPGGRYQTLPIAWDSRSRGEGGQRWFHLYPNQKVDHRDPLHWTRLYQNWALQCAECHSTNLRKGYDAASDTYKTTFSEINVACESCHGPASTHVDWARNARAPYDGREDKGLPSLKSHWNEAWKFPSAGARFAVRNHLADPAGMNTCAACHARRSTLSEGGKAGAPLEDTHRLAMLTAPNYHADGQQREEVYVWGSFLQSKMYQRGVTCMDCHDPHTQKLRAEGNALCTRCHSAAQFDAPQHHQHQANGKGAQCVTCHMPTQNYMVIHARQDHSMRVPRPDVSIALGSPNACTQCHTDKKAQWAASAMDRWYGKTWRERPQYGTTLHAGQTQGAAALPGLLDLAGNPAAPAIIRATAATLAEPHVHPGTLPAARALLQDADPSVRIAGLGMIAPIDPLNRVLSAAPLLSDPVRGVRVEAARVLADVPDAQIPEGRRAARVAALQEYVASLQLEADWPSGNVNLGNLRLRQGRMDEAVAAFERAIALDPAFDGAYINLADAWRQQGRESEAGNVLRRGLAVMPRDAHLQHALGLSLTRQGEKVAALKAFVEAARLAPDNARYVYVHAIAVHSAGKLKEALTLLRAADKRHPNDLDILAALLSMSREAGDRQAALGYAKQLAGILPDNANLKRLVAELEAR</sequence>
<evidence type="ECO:0000256" key="1">
    <source>
        <dbReference type="ARBA" id="ARBA00022729"/>
    </source>
</evidence>
<dbReference type="SUPFAM" id="SSF48452">
    <property type="entry name" value="TPR-like"/>
    <property type="match status" value="1"/>
</dbReference>
<dbReference type="Gene3D" id="1.10.1130.10">
    <property type="entry name" value="Flavocytochrome C3, Chain A"/>
    <property type="match status" value="2"/>
</dbReference>
<organism evidence="5">
    <name type="scientific">Accumulibacter regalis</name>
    <dbReference type="NCBI Taxonomy" id="522306"/>
    <lineage>
        <taxon>Bacteria</taxon>
        <taxon>Pseudomonadati</taxon>
        <taxon>Pseudomonadota</taxon>
        <taxon>Betaproteobacteria</taxon>
        <taxon>Candidatus Accumulibacter</taxon>
    </lineage>
</organism>
<protein>
    <submittedName>
        <fullName evidence="5">Tetratricopeptide TPR_2 repeat protein</fullName>
    </submittedName>
</protein>
<dbReference type="GO" id="GO:0016491">
    <property type="term" value="F:oxidoreductase activity"/>
    <property type="evidence" value="ECO:0007669"/>
    <property type="project" value="TreeGrafter"/>
</dbReference>
<dbReference type="Gene3D" id="1.25.40.10">
    <property type="entry name" value="Tetratricopeptide repeat domain"/>
    <property type="match status" value="1"/>
</dbReference>
<reference evidence="5" key="2">
    <citation type="submission" date="2009-09" db="EMBL/GenBank/DDBJ databases">
        <title>Complete sequence of chromosome of Candidatus Accumulibacter phosphatis clade IIA str. UW-1.</title>
        <authorList>
            <consortium name="US DOE Joint Genome Institute"/>
            <person name="Martin H.G."/>
            <person name="Ivanova N."/>
            <person name="Kunin V."/>
            <person name="Warnecke F."/>
            <person name="Barry K."/>
            <person name="He S."/>
            <person name="Salamov A."/>
            <person name="Szeto E."/>
            <person name="Dalin E."/>
            <person name="Pangilinan J.L."/>
            <person name="Lapidus A."/>
            <person name="Lowry S."/>
            <person name="Kyrpides N.C."/>
            <person name="McMahon K.D."/>
            <person name="Hugenholtz P."/>
        </authorList>
    </citation>
    <scope>NUCLEOTIDE SEQUENCE [LARGE SCALE GENOMIC DNA]</scope>
    <source>
        <strain evidence="5">UW-1</strain>
    </source>
</reference>
<dbReference type="PANTHER" id="PTHR35038">
    <property type="entry name" value="DISSIMILATORY SULFITE REDUCTASE SIRA"/>
    <property type="match status" value="1"/>
</dbReference>
<evidence type="ECO:0000259" key="3">
    <source>
        <dbReference type="Pfam" id="PF09699"/>
    </source>
</evidence>
<keyword evidence="1" id="KW-0732">Signal</keyword>
<dbReference type="PROSITE" id="PS50005">
    <property type="entry name" value="TPR"/>
    <property type="match status" value="2"/>
</dbReference>
<gene>
    <name evidence="5" type="ordered locus">CAP2UW1_1285</name>
</gene>
<dbReference type="Pfam" id="PF14559">
    <property type="entry name" value="TPR_19"/>
    <property type="match status" value="1"/>
</dbReference>
<accession>C7RS98</accession>
<evidence type="ECO:0000313" key="5">
    <source>
        <dbReference type="EMBL" id="ACV34611.1"/>
    </source>
</evidence>
<dbReference type="Pfam" id="PF13435">
    <property type="entry name" value="Cytochrome_C554"/>
    <property type="match status" value="2"/>
</dbReference>
<name>C7RS98_ACCRE</name>
<feature type="repeat" description="TPR" evidence="2">
    <location>
        <begin position="632"/>
        <end position="665"/>
    </location>
</feature>
<dbReference type="eggNOG" id="COG0457">
    <property type="taxonomic scope" value="Bacteria"/>
</dbReference>
<dbReference type="InterPro" id="IPR036280">
    <property type="entry name" value="Multihaem_cyt_sf"/>
</dbReference>
<keyword evidence="2" id="KW-0802">TPR repeat</keyword>
<dbReference type="InterPro" id="IPR019734">
    <property type="entry name" value="TPR_rpt"/>
</dbReference>
<dbReference type="SMART" id="SM00028">
    <property type="entry name" value="TPR"/>
    <property type="match status" value="3"/>
</dbReference>
<dbReference type="InterPro" id="IPR011990">
    <property type="entry name" value="TPR-like_helical_dom_sf"/>
</dbReference>
<dbReference type="InterPro" id="IPR023155">
    <property type="entry name" value="Cyt_c-552/4"/>
</dbReference>
<dbReference type="KEGG" id="app:CAP2UW1_1285"/>
<feature type="domain" description="Doubled CXXCH motif" evidence="3">
    <location>
        <begin position="315"/>
        <end position="342"/>
    </location>
</feature>
<dbReference type="eggNOG" id="COG1413">
    <property type="taxonomic scope" value="Bacteria"/>
</dbReference>
<feature type="repeat" description="TPR" evidence="2">
    <location>
        <begin position="564"/>
        <end position="597"/>
    </location>
</feature>
<evidence type="ECO:0000256" key="2">
    <source>
        <dbReference type="PROSITE-ProRule" id="PRU00339"/>
    </source>
</evidence>
<dbReference type="PANTHER" id="PTHR35038:SF8">
    <property type="entry name" value="C-TYPE POLYHEME CYTOCHROME OMCC"/>
    <property type="match status" value="1"/>
</dbReference>